<dbReference type="EMBL" id="JWZX01002726">
    <property type="protein sequence ID" value="KOO27360.1"/>
    <property type="molecule type" value="Genomic_DNA"/>
</dbReference>
<feature type="transmembrane region" description="Helical" evidence="1">
    <location>
        <begin position="64"/>
        <end position="86"/>
    </location>
</feature>
<evidence type="ECO:0000313" key="2">
    <source>
        <dbReference type="EMBL" id="KOO27360.1"/>
    </source>
</evidence>
<evidence type="ECO:0000313" key="3">
    <source>
        <dbReference type="Proteomes" id="UP000037460"/>
    </source>
</evidence>
<sequence>MSDLAADGGAKFVRLKEEAGETMEFARLKADEAKALNETLQGDGPVYPKIVATLKFFQPCLRAIWSLLCCILPLYGALFRFLYFLYDWAPKKVITMVVGCVLCFFGGTYVVSLAAIEAFMRMGGERLWDDMVYVYEQVKLAGEATLKDEEEVVALALGTAAALKPTVNTFLAPVLSYVIDPSLHHWVSTIINTALNLLAMSFAWYLMAVVAAVYSGLKGGRMFADALFGLLAEYGLVACIPSETIRSLLEPSTSYADEVIAYSLAAFGIYTQIFSGFDIFFPLDIVLLPLTAIEWFLRYQLTFGSTTTTG</sequence>
<protein>
    <submittedName>
        <fullName evidence="2">Uncharacterized protein</fullName>
    </submittedName>
</protein>
<gene>
    <name evidence="2" type="ORF">Ctob_013372</name>
</gene>
<keyword evidence="1" id="KW-1133">Transmembrane helix</keyword>
<accession>A0A0M0JLJ6</accession>
<feature type="transmembrane region" description="Helical" evidence="1">
    <location>
        <begin position="92"/>
        <end position="116"/>
    </location>
</feature>
<comment type="caution">
    <text evidence="2">The sequence shown here is derived from an EMBL/GenBank/DDBJ whole genome shotgun (WGS) entry which is preliminary data.</text>
</comment>
<reference evidence="3" key="1">
    <citation type="journal article" date="2015" name="PLoS Genet.">
        <title>Genome Sequence and Transcriptome Analyses of Chrysochromulina tobin: Metabolic Tools for Enhanced Algal Fitness in the Prominent Order Prymnesiales (Haptophyceae).</title>
        <authorList>
            <person name="Hovde B.T."/>
            <person name="Deodato C.R."/>
            <person name="Hunsperger H.M."/>
            <person name="Ryken S.A."/>
            <person name="Yost W."/>
            <person name="Jha R.K."/>
            <person name="Patterson J."/>
            <person name="Monnat R.J. Jr."/>
            <person name="Barlow S.B."/>
            <person name="Starkenburg S.R."/>
            <person name="Cattolico R.A."/>
        </authorList>
    </citation>
    <scope>NUCLEOTIDE SEQUENCE</scope>
    <source>
        <strain evidence="3">CCMP291</strain>
    </source>
</reference>
<keyword evidence="3" id="KW-1185">Reference proteome</keyword>
<organism evidence="2 3">
    <name type="scientific">Chrysochromulina tobinii</name>
    <dbReference type="NCBI Taxonomy" id="1460289"/>
    <lineage>
        <taxon>Eukaryota</taxon>
        <taxon>Haptista</taxon>
        <taxon>Haptophyta</taxon>
        <taxon>Prymnesiophyceae</taxon>
        <taxon>Prymnesiales</taxon>
        <taxon>Chrysochromulinaceae</taxon>
        <taxon>Chrysochromulina</taxon>
    </lineage>
</organism>
<name>A0A0M0JLJ6_9EUKA</name>
<dbReference type="Proteomes" id="UP000037460">
    <property type="component" value="Unassembled WGS sequence"/>
</dbReference>
<dbReference type="AlphaFoldDB" id="A0A0M0JLJ6"/>
<keyword evidence="1" id="KW-0812">Transmembrane</keyword>
<feature type="transmembrane region" description="Helical" evidence="1">
    <location>
        <begin position="194"/>
        <end position="217"/>
    </location>
</feature>
<keyword evidence="1" id="KW-0472">Membrane</keyword>
<evidence type="ECO:0000256" key="1">
    <source>
        <dbReference type="SAM" id="Phobius"/>
    </source>
</evidence>
<proteinExistence type="predicted"/>